<evidence type="ECO:0000313" key="8">
    <source>
        <dbReference type="EMBL" id="TQL74636.1"/>
    </source>
</evidence>
<keyword evidence="9" id="KW-1185">Reference proteome</keyword>
<feature type="transmembrane region" description="Helical" evidence="6">
    <location>
        <begin position="100"/>
        <end position="121"/>
    </location>
</feature>
<feature type="transmembrane region" description="Helical" evidence="6">
    <location>
        <begin position="128"/>
        <end position="147"/>
    </location>
</feature>
<feature type="transmembrane region" description="Helical" evidence="6">
    <location>
        <begin position="44"/>
        <end position="62"/>
    </location>
</feature>
<dbReference type="RefSeq" id="WP_246099944.1">
    <property type="nucleotide sequence ID" value="NZ_JBHTGS010000002.1"/>
</dbReference>
<comment type="similarity">
    <text evidence="2">Belongs to the EamA transporter family.</text>
</comment>
<feature type="transmembrane region" description="Helical" evidence="6">
    <location>
        <begin position="74"/>
        <end position="94"/>
    </location>
</feature>
<evidence type="ECO:0000256" key="4">
    <source>
        <dbReference type="ARBA" id="ARBA00022989"/>
    </source>
</evidence>
<dbReference type="PANTHER" id="PTHR32322:SF2">
    <property type="entry name" value="EAMA DOMAIN-CONTAINING PROTEIN"/>
    <property type="match status" value="1"/>
</dbReference>
<keyword evidence="3 6" id="KW-0812">Transmembrane</keyword>
<dbReference type="Pfam" id="PF00892">
    <property type="entry name" value="EamA"/>
    <property type="match status" value="2"/>
</dbReference>
<feature type="transmembrane region" description="Helical" evidence="6">
    <location>
        <begin position="183"/>
        <end position="205"/>
    </location>
</feature>
<evidence type="ECO:0000256" key="1">
    <source>
        <dbReference type="ARBA" id="ARBA00004141"/>
    </source>
</evidence>
<dbReference type="Proteomes" id="UP000317043">
    <property type="component" value="Unassembled WGS sequence"/>
</dbReference>
<evidence type="ECO:0000256" key="5">
    <source>
        <dbReference type="ARBA" id="ARBA00023136"/>
    </source>
</evidence>
<sequence length="315" mass="32398">MTIPTGTDSAVRLWGFTGLAAIAPISWGTTYLVTTEMLPADIPLLSGTIRVLPAGLLLLLLTRSLPTGVWWWRSIVLGTLNIGAFNVLLFVAAYRLPGGVAATLGAVQPLLVVGIAFLLLAERPSWWRVGWGAAGVVGVGLIVLNGSAVFDPIGIAAGLLGTTLMATGIVLTKRWGRPPGVGVPTFTGWQLTGGGLIIAPVALAVEGLPPALDATAVAGYAWLAVIGTAVAYSLWFQGIGRLPVGALSFLPLLSPVVATVLGWAVLGQSLTLSQGVGFALALTSIAAAQFTVSARPKRPLDHSASQESRQTIGTS</sequence>
<dbReference type="InParanoid" id="A0A543AQ21"/>
<evidence type="ECO:0000256" key="2">
    <source>
        <dbReference type="ARBA" id="ARBA00007362"/>
    </source>
</evidence>
<feature type="transmembrane region" description="Helical" evidence="6">
    <location>
        <begin position="272"/>
        <end position="292"/>
    </location>
</feature>
<dbReference type="InterPro" id="IPR037185">
    <property type="entry name" value="EmrE-like"/>
</dbReference>
<evidence type="ECO:0000256" key="3">
    <source>
        <dbReference type="ARBA" id="ARBA00022692"/>
    </source>
</evidence>
<dbReference type="PANTHER" id="PTHR32322">
    <property type="entry name" value="INNER MEMBRANE TRANSPORTER"/>
    <property type="match status" value="1"/>
</dbReference>
<dbReference type="InterPro" id="IPR050638">
    <property type="entry name" value="AA-Vitamin_Transporters"/>
</dbReference>
<feature type="transmembrane region" description="Helical" evidence="6">
    <location>
        <begin position="153"/>
        <end position="171"/>
    </location>
</feature>
<reference evidence="8 9" key="1">
    <citation type="submission" date="2019-06" db="EMBL/GenBank/DDBJ databases">
        <title>Sequencing the genomes of 1000 actinobacteria strains.</title>
        <authorList>
            <person name="Klenk H.-P."/>
        </authorList>
    </citation>
    <scope>NUCLEOTIDE SEQUENCE [LARGE SCALE GENOMIC DNA]</scope>
    <source>
        <strain evidence="8 9">DSM 45928</strain>
    </source>
</reference>
<gene>
    <name evidence="8" type="ORF">FB566_0122</name>
</gene>
<organism evidence="8 9">
    <name type="scientific">Stackebrandtia endophytica</name>
    <dbReference type="NCBI Taxonomy" id="1496996"/>
    <lineage>
        <taxon>Bacteria</taxon>
        <taxon>Bacillati</taxon>
        <taxon>Actinomycetota</taxon>
        <taxon>Actinomycetes</taxon>
        <taxon>Glycomycetales</taxon>
        <taxon>Glycomycetaceae</taxon>
        <taxon>Stackebrandtia</taxon>
    </lineage>
</organism>
<dbReference type="InterPro" id="IPR000620">
    <property type="entry name" value="EamA_dom"/>
</dbReference>
<comment type="subcellular location">
    <subcellularLocation>
        <location evidence="1">Membrane</location>
        <topology evidence="1">Multi-pass membrane protein</topology>
    </subcellularLocation>
</comment>
<dbReference type="SUPFAM" id="SSF103481">
    <property type="entry name" value="Multidrug resistance efflux transporter EmrE"/>
    <property type="match status" value="2"/>
</dbReference>
<feature type="domain" description="EamA" evidence="7">
    <location>
        <begin position="153"/>
        <end position="286"/>
    </location>
</feature>
<evidence type="ECO:0000259" key="7">
    <source>
        <dbReference type="Pfam" id="PF00892"/>
    </source>
</evidence>
<feature type="transmembrane region" description="Helical" evidence="6">
    <location>
        <begin position="247"/>
        <end position="266"/>
    </location>
</feature>
<proteinExistence type="inferred from homology"/>
<feature type="domain" description="EamA" evidence="7">
    <location>
        <begin position="19"/>
        <end position="143"/>
    </location>
</feature>
<dbReference type="AlphaFoldDB" id="A0A543AQ21"/>
<feature type="transmembrane region" description="Helical" evidence="6">
    <location>
        <begin position="12"/>
        <end position="32"/>
    </location>
</feature>
<comment type="caution">
    <text evidence="8">The sequence shown here is derived from an EMBL/GenBank/DDBJ whole genome shotgun (WGS) entry which is preliminary data.</text>
</comment>
<accession>A0A543AQ21</accession>
<protein>
    <submittedName>
        <fullName evidence="8">Putative blue pigment (Indigoidine) exporter</fullName>
    </submittedName>
</protein>
<evidence type="ECO:0000313" key="9">
    <source>
        <dbReference type="Proteomes" id="UP000317043"/>
    </source>
</evidence>
<keyword evidence="5 6" id="KW-0472">Membrane</keyword>
<keyword evidence="4 6" id="KW-1133">Transmembrane helix</keyword>
<dbReference type="GO" id="GO:0016020">
    <property type="term" value="C:membrane"/>
    <property type="evidence" value="ECO:0007669"/>
    <property type="project" value="UniProtKB-SubCell"/>
</dbReference>
<name>A0A543AQ21_9ACTN</name>
<feature type="transmembrane region" description="Helical" evidence="6">
    <location>
        <begin position="217"/>
        <end position="235"/>
    </location>
</feature>
<evidence type="ECO:0000256" key="6">
    <source>
        <dbReference type="SAM" id="Phobius"/>
    </source>
</evidence>
<dbReference type="EMBL" id="VFOW01000001">
    <property type="protein sequence ID" value="TQL74636.1"/>
    <property type="molecule type" value="Genomic_DNA"/>
</dbReference>